<name>A0A2N7TFJ5_9GAMM</name>
<reference evidence="1 2" key="1">
    <citation type="submission" date="2018-01" db="EMBL/GenBank/DDBJ databases">
        <title>Halomonas endophytica sp. nov., isolated from storage liquid in the stems of Populus euphratica.</title>
        <authorList>
            <person name="Chen C."/>
        </authorList>
    </citation>
    <scope>NUCLEOTIDE SEQUENCE [LARGE SCALE GENOMIC DNA]</scope>
    <source>
        <strain evidence="1 2">DSM 26881</strain>
    </source>
</reference>
<proteinExistence type="predicted"/>
<protein>
    <recommendedName>
        <fullName evidence="3">Lrp/AsnC family transcriptional regulator</fullName>
    </recommendedName>
</protein>
<organism evidence="1 2">
    <name type="scientific">Halomonas heilongjiangensis</name>
    <dbReference type="NCBI Taxonomy" id="1387883"/>
    <lineage>
        <taxon>Bacteria</taxon>
        <taxon>Pseudomonadati</taxon>
        <taxon>Pseudomonadota</taxon>
        <taxon>Gammaproteobacteria</taxon>
        <taxon>Oceanospirillales</taxon>
        <taxon>Halomonadaceae</taxon>
        <taxon>Halomonas</taxon>
    </lineage>
</organism>
<evidence type="ECO:0000313" key="2">
    <source>
        <dbReference type="Proteomes" id="UP000235346"/>
    </source>
</evidence>
<sequence>MVVRDLPHVQTIIEGLLEENVGIAKYFSYIVVKSPSRKHEYPPRLLFEQDRTSE</sequence>
<dbReference type="EMBL" id="PNRE01000104">
    <property type="protein sequence ID" value="PMR66956.1"/>
    <property type="molecule type" value="Genomic_DNA"/>
</dbReference>
<dbReference type="AlphaFoldDB" id="A0A2N7TFJ5"/>
<keyword evidence="2" id="KW-1185">Reference proteome</keyword>
<dbReference type="Proteomes" id="UP000235346">
    <property type="component" value="Unassembled WGS sequence"/>
</dbReference>
<evidence type="ECO:0000313" key="1">
    <source>
        <dbReference type="EMBL" id="PMR66956.1"/>
    </source>
</evidence>
<gene>
    <name evidence="1" type="ORF">C1H66_21990</name>
</gene>
<comment type="caution">
    <text evidence="1">The sequence shown here is derived from an EMBL/GenBank/DDBJ whole genome shotgun (WGS) entry which is preliminary data.</text>
</comment>
<accession>A0A2N7TFJ5</accession>
<evidence type="ECO:0008006" key="3">
    <source>
        <dbReference type="Google" id="ProtNLM"/>
    </source>
</evidence>